<dbReference type="AlphaFoldDB" id="A0A3L8DYJ0"/>
<dbReference type="Proteomes" id="UP000279307">
    <property type="component" value="Chromosome 3"/>
</dbReference>
<proteinExistence type="predicted"/>
<feature type="compositionally biased region" description="Basic and acidic residues" evidence="1">
    <location>
        <begin position="1"/>
        <end position="10"/>
    </location>
</feature>
<evidence type="ECO:0000256" key="1">
    <source>
        <dbReference type="SAM" id="MobiDB-lite"/>
    </source>
</evidence>
<sequence>MRSEREEPRRTGTATLLATAASPPRENERIVRPGANHHHLPPGHTENQPLAVSASFTAREVRSRNPLSKPQWCKEDREHARRNGRRKMEALGCTVFCDCVEWTWILRESEIPFSLRCAPDLPN</sequence>
<comment type="caution">
    <text evidence="2">The sequence shown here is derived from an EMBL/GenBank/DDBJ whole genome shotgun (WGS) entry which is preliminary data.</text>
</comment>
<organism evidence="2">
    <name type="scientific">Ooceraea biroi</name>
    <name type="common">Clonal raider ant</name>
    <name type="synonym">Cerapachys biroi</name>
    <dbReference type="NCBI Taxonomy" id="2015173"/>
    <lineage>
        <taxon>Eukaryota</taxon>
        <taxon>Metazoa</taxon>
        <taxon>Ecdysozoa</taxon>
        <taxon>Arthropoda</taxon>
        <taxon>Hexapoda</taxon>
        <taxon>Insecta</taxon>
        <taxon>Pterygota</taxon>
        <taxon>Neoptera</taxon>
        <taxon>Endopterygota</taxon>
        <taxon>Hymenoptera</taxon>
        <taxon>Apocrita</taxon>
        <taxon>Aculeata</taxon>
        <taxon>Formicoidea</taxon>
        <taxon>Formicidae</taxon>
        <taxon>Dorylinae</taxon>
        <taxon>Ooceraea</taxon>
    </lineage>
</organism>
<gene>
    <name evidence="2" type="ORF">DMN91_003111</name>
</gene>
<evidence type="ECO:0000313" key="2">
    <source>
        <dbReference type="EMBL" id="RLU25019.1"/>
    </source>
</evidence>
<reference evidence="2" key="1">
    <citation type="journal article" date="2018" name="Genome Res.">
        <title>The genomic architecture and molecular evolution of ant odorant receptors.</title>
        <authorList>
            <person name="McKenzie S.K."/>
            <person name="Kronauer D.J.C."/>
        </authorList>
    </citation>
    <scope>NUCLEOTIDE SEQUENCE [LARGE SCALE GENOMIC DNA]</scope>
    <source>
        <strain evidence="2">Clonal line C1</strain>
    </source>
</reference>
<feature type="region of interest" description="Disordered" evidence="1">
    <location>
        <begin position="1"/>
        <end position="85"/>
    </location>
</feature>
<dbReference type="EMBL" id="QOIP01000003">
    <property type="protein sequence ID" value="RLU25019.1"/>
    <property type="molecule type" value="Genomic_DNA"/>
</dbReference>
<feature type="compositionally biased region" description="Low complexity" evidence="1">
    <location>
        <begin position="11"/>
        <end position="21"/>
    </location>
</feature>
<feature type="compositionally biased region" description="Basic and acidic residues" evidence="1">
    <location>
        <begin position="72"/>
        <end position="85"/>
    </location>
</feature>
<name>A0A3L8DYJ0_OOCBI</name>
<accession>A0A3L8DYJ0</accession>
<feature type="compositionally biased region" description="Polar residues" evidence="1">
    <location>
        <begin position="45"/>
        <end position="56"/>
    </location>
</feature>
<reference evidence="2" key="2">
    <citation type="submission" date="2018-07" db="EMBL/GenBank/DDBJ databases">
        <authorList>
            <person name="Mckenzie S.K."/>
            <person name="Kronauer D.J.C."/>
        </authorList>
    </citation>
    <scope>NUCLEOTIDE SEQUENCE</scope>
    <source>
        <strain evidence="2">Clonal line C1</strain>
    </source>
</reference>
<protein>
    <submittedName>
        <fullName evidence="2">Uncharacterized protein</fullName>
    </submittedName>
</protein>